<evidence type="ECO:0000313" key="2">
    <source>
        <dbReference type="Proteomes" id="UP000265520"/>
    </source>
</evidence>
<keyword evidence="2" id="KW-1185">Reference proteome</keyword>
<dbReference type="Proteomes" id="UP000265520">
    <property type="component" value="Unassembled WGS sequence"/>
</dbReference>
<proteinExistence type="predicted"/>
<name>A0A392Q3H2_9FABA</name>
<reference evidence="1 2" key="1">
    <citation type="journal article" date="2018" name="Front. Plant Sci.">
        <title>Red Clover (Trifolium pratense) and Zigzag Clover (T. medium) - A Picture of Genomic Similarities and Differences.</title>
        <authorList>
            <person name="Dluhosova J."/>
            <person name="Istvanek J."/>
            <person name="Nedelnik J."/>
            <person name="Repkova J."/>
        </authorList>
    </citation>
    <scope>NUCLEOTIDE SEQUENCE [LARGE SCALE GENOMIC DNA]</scope>
    <source>
        <strain evidence="2">cv. 10/8</strain>
        <tissue evidence="1">Leaf</tissue>
    </source>
</reference>
<feature type="non-terminal residue" evidence="1">
    <location>
        <position position="42"/>
    </location>
</feature>
<dbReference type="EMBL" id="LXQA010110346">
    <property type="protein sequence ID" value="MCI18487.1"/>
    <property type="molecule type" value="Genomic_DNA"/>
</dbReference>
<evidence type="ECO:0000313" key="1">
    <source>
        <dbReference type="EMBL" id="MCI18487.1"/>
    </source>
</evidence>
<protein>
    <submittedName>
        <fullName evidence="1">Glucosidase II beta subunit-like protein</fullName>
    </submittedName>
</protein>
<accession>A0A392Q3H2</accession>
<sequence length="42" mass="4623">MYGNYNSKASDQGIFAGKEATDEAKSEESVYNLNGFMLVMVL</sequence>
<organism evidence="1 2">
    <name type="scientific">Trifolium medium</name>
    <dbReference type="NCBI Taxonomy" id="97028"/>
    <lineage>
        <taxon>Eukaryota</taxon>
        <taxon>Viridiplantae</taxon>
        <taxon>Streptophyta</taxon>
        <taxon>Embryophyta</taxon>
        <taxon>Tracheophyta</taxon>
        <taxon>Spermatophyta</taxon>
        <taxon>Magnoliopsida</taxon>
        <taxon>eudicotyledons</taxon>
        <taxon>Gunneridae</taxon>
        <taxon>Pentapetalae</taxon>
        <taxon>rosids</taxon>
        <taxon>fabids</taxon>
        <taxon>Fabales</taxon>
        <taxon>Fabaceae</taxon>
        <taxon>Papilionoideae</taxon>
        <taxon>50 kb inversion clade</taxon>
        <taxon>NPAAA clade</taxon>
        <taxon>Hologalegina</taxon>
        <taxon>IRL clade</taxon>
        <taxon>Trifolieae</taxon>
        <taxon>Trifolium</taxon>
    </lineage>
</organism>
<dbReference type="AlphaFoldDB" id="A0A392Q3H2"/>
<comment type="caution">
    <text evidence="1">The sequence shown here is derived from an EMBL/GenBank/DDBJ whole genome shotgun (WGS) entry which is preliminary data.</text>
</comment>